<feature type="compositionally biased region" description="Low complexity" evidence="1">
    <location>
        <begin position="1002"/>
        <end position="1015"/>
    </location>
</feature>
<feature type="compositionally biased region" description="Basic and acidic residues" evidence="1">
    <location>
        <begin position="970"/>
        <end position="981"/>
    </location>
</feature>
<feature type="region of interest" description="Disordered" evidence="1">
    <location>
        <begin position="968"/>
        <end position="1015"/>
    </location>
</feature>
<accession>A0A1J4KFS6</accession>
<dbReference type="EMBL" id="MLAK01000630">
    <property type="protein sequence ID" value="OHT09784.1"/>
    <property type="molecule type" value="Genomic_DNA"/>
</dbReference>
<evidence type="ECO:0000313" key="2">
    <source>
        <dbReference type="EMBL" id="OHT09784.1"/>
    </source>
</evidence>
<evidence type="ECO:0008006" key="4">
    <source>
        <dbReference type="Google" id="ProtNLM"/>
    </source>
</evidence>
<feature type="compositionally biased region" description="Acidic residues" evidence="1">
    <location>
        <begin position="1165"/>
        <end position="1176"/>
    </location>
</feature>
<dbReference type="Proteomes" id="UP000179807">
    <property type="component" value="Unassembled WGS sequence"/>
</dbReference>
<feature type="compositionally biased region" description="Polar residues" evidence="1">
    <location>
        <begin position="1105"/>
        <end position="1119"/>
    </location>
</feature>
<protein>
    <recommendedName>
        <fullName evidence="4">FERM domain-containing protein</fullName>
    </recommendedName>
</protein>
<evidence type="ECO:0000256" key="1">
    <source>
        <dbReference type="SAM" id="MobiDB-lite"/>
    </source>
</evidence>
<feature type="region of interest" description="Disordered" evidence="1">
    <location>
        <begin position="605"/>
        <end position="640"/>
    </location>
</feature>
<dbReference type="GeneID" id="94836537"/>
<gene>
    <name evidence="2" type="ORF">TRFO_21218</name>
</gene>
<feature type="region of interest" description="Disordered" evidence="1">
    <location>
        <begin position="1101"/>
        <end position="1193"/>
    </location>
</feature>
<reference evidence="2" key="1">
    <citation type="submission" date="2016-10" db="EMBL/GenBank/DDBJ databases">
        <authorList>
            <person name="Benchimol M."/>
            <person name="Almeida L.G."/>
            <person name="Vasconcelos A.T."/>
            <person name="Perreira-Neves A."/>
            <person name="Rosa I.A."/>
            <person name="Tasca T."/>
            <person name="Bogo M.R."/>
            <person name="de Souza W."/>
        </authorList>
    </citation>
    <scope>NUCLEOTIDE SEQUENCE [LARGE SCALE GENOMIC DNA]</scope>
    <source>
        <strain evidence="2">K</strain>
    </source>
</reference>
<feature type="compositionally biased region" description="Basic and acidic residues" evidence="1">
    <location>
        <begin position="1177"/>
        <end position="1187"/>
    </location>
</feature>
<organism evidence="2 3">
    <name type="scientific">Tritrichomonas foetus</name>
    <dbReference type="NCBI Taxonomy" id="1144522"/>
    <lineage>
        <taxon>Eukaryota</taxon>
        <taxon>Metamonada</taxon>
        <taxon>Parabasalia</taxon>
        <taxon>Tritrichomonadida</taxon>
        <taxon>Tritrichomonadidae</taxon>
        <taxon>Tritrichomonas</taxon>
    </lineage>
</organism>
<dbReference type="RefSeq" id="XP_068362920.1">
    <property type="nucleotide sequence ID" value="XM_068501833.1"/>
</dbReference>
<dbReference type="VEuPathDB" id="TrichDB:TRFO_21218"/>
<feature type="region of interest" description="Disordered" evidence="1">
    <location>
        <begin position="732"/>
        <end position="758"/>
    </location>
</feature>
<feature type="compositionally biased region" description="Low complexity" evidence="1">
    <location>
        <begin position="744"/>
        <end position="758"/>
    </location>
</feature>
<name>A0A1J4KFS6_9EUKA</name>
<evidence type="ECO:0000313" key="3">
    <source>
        <dbReference type="Proteomes" id="UP000179807"/>
    </source>
</evidence>
<keyword evidence="3" id="KW-1185">Reference proteome</keyword>
<comment type="caution">
    <text evidence="2">The sequence shown here is derived from an EMBL/GenBank/DDBJ whole genome shotgun (WGS) entry which is preliminary data.</text>
</comment>
<sequence length="1340" mass="155049">MSLQLCIRPRPRSNVKVTILVNYTMTPRDVIPMLRVQSQFVKNNQYGLMLSNIRNRCRWMPEDQEFGTIVMNEHDVIFIQPYYKVITVELPDKRSIKMKVNVREPTEEIVKELCRNFRIWPYEIWGAFMDARGENILIIPNQSISEQAPDLQKLYLKQCIFPNNLKREFLRPLQLYLAQYREMAIHKQFGNEETDQIILKGKEWYVNKDMKIMMARSEIDVKEEFDMFFSLKTFGEISFMVRFHETTGPEKHHTEEVIRLLTISKNSIIVSDPEDNKMYMSRPFLTVKAVGVTEGIVRYTFGDDQEWHITSHRFSEIAFIMCQLMKKFNFIPPPIDSRFSNITFVKCYQAFQPHIYYIPNDVYTTDDLIRDNFIALVQSYSKIVKLRNEGKIDNEYSNEEIKIHTCLDELMSVLKTKEDQGLKELLNTTAVNAVKIDAPSYEDPSNKLYLVEKNLMKLNERIYKDNTNPMFRLIKRTIYTSHPQQKESSPQLAEKMIAKKMIQIINSKNPSKEKDAWDTIERCVDLAAEENGNLDPDYINDLKLDVSSRPKYVKKQLAKIVSNIAQSEDPNMDITHYSKSVHTRKKTEDLFDDYEEDSEESSDYYINSSQYRSMNKNRKMKRSQPVPILSQGNNSSFNLNRSLNTSTPKYKQLKKNKISRSSFFSPTALLHNEYDEEKTEVFLSSAETSHEIFNLSQCHHNDPHTDIQNNSSSLLTLNPNLKDRFINGSEAVDGISGENNQMPSNISDNNNQNTNSNSSIEASTMIDDYSIHDTEINSVSVSQPTKISTTIEKTNNIDPKEIQTSSDFQKNELQQNTTSNVLIDKVIKNETMEQPSRSILISAQEQEAVQKGLPVVDVESAEYNSLDEESSDELKIVSPIRMNDKKDKIKSSNDQFSPSKKKYESTSSLKFVTLEQNENDSHISSSLLTEPVNKVSTFSMDQSDCKLNRHRNGKRRKTDFIEIPKNMKMHSSDCSDTDIKRPKQRKSYTPVQTRKMKRKFYSSEGSSDSESNFSDGMDYHHKHFRKKKENKQICLFNTDNDKKWNNNQPYGYPSPQPEQFPYQPLYQTQQIPVPCFPQMAPQFTPYQQTLMTAYPQSPGIYPPSAATSPNTHVESSPQITVCVGEKQKKKDKKIKKLENSIGDLTKQINTLHKKRKSTSSSSESSSDEQNESESDEYYERKGKRSEIKNSSNKKRRNLNDIISEIEETVQKMINETNSGRKAQKEIKALAKLLAEFKKLCPDENKSSKIQELIEKAKKMATNGQNKKQIFYSFAEEINQLISFNYEEIEKTIHDADVRETDEIIKIPGENEHTDDLQFTLQKLQSSFTGAQLSSLLQSGT</sequence>
<proteinExistence type="predicted"/>